<evidence type="ECO:0000313" key="3">
    <source>
        <dbReference type="Proteomes" id="UP001164746"/>
    </source>
</evidence>
<reference evidence="2" key="1">
    <citation type="submission" date="2022-11" db="EMBL/GenBank/DDBJ databases">
        <title>Centuries of genome instability and evolution in soft-shell clam transmissible cancer (bioRxiv).</title>
        <authorList>
            <person name="Hart S.F.M."/>
            <person name="Yonemitsu M.A."/>
            <person name="Giersch R.M."/>
            <person name="Beal B.F."/>
            <person name="Arriagada G."/>
            <person name="Davis B.W."/>
            <person name="Ostrander E.A."/>
            <person name="Goff S.P."/>
            <person name="Metzger M.J."/>
        </authorList>
    </citation>
    <scope>NUCLEOTIDE SEQUENCE</scope>
    <source>
        <strain evidence="2">MELC-2E11</strain>
        <tissue evidence="2">Siphon/mantle</tissue>
    </source>
</reference>
<evidence type="ECO:0000256" key="1">
    <source>
        <dbReference type="SAM" id="Phobius"/>
    </source>
</evidence>
<feature type="transmembrane region" description="Helical" evidence="1">
    <location>
        <begin position="17"/>
        <end position="36"/>
    </location>
</feature>
<keyword evidence="1" id="KW-0812">Transmembrane</keyword>
<keyword evidence="3" id="KW-1185">Reference proteome</keyword>
<proteinExistence type="predicted"/>
<accession>A0ABY7E4P8</accession>
<organism evidence="2 3">
    <name type="scientific">Mya arenaria</name>
    <name type="common">Soft-shell clam</name>
    <dbReference type="NCBI Taxonomy" id="6604"/>
    <lineage>
        <taxon>Eukaryota</taxon>
        <taxon>Metazoa</taxon>
        <taxon>Spiralia</taxon>
        <taxon>Lophotrochozoa</taxon>
        <taxon>Mollusca</taxon>
        <taxon>Bivalvia</taxon>
        <taxon>Autobranchia</taxon>
        <taxon>Heteroconchia</taxon>
        <taxon>Euheterodonta</taxon>
        <taxon>Imparidentia</taxon>
        <taxon>Neoheterodontei</taxon>
        <taxon>Myida</taxon>
        <taxon>Myoidea</taxon>
        <taxon>Myidae</taxon>
        <taxon>Mya</taxon>
    </lineage>
</organism>
<keyword evidence="1" id="KW-0472">Membrane</keyword>
<evidence type="ECO:0000313" key="2">
    <source>
        <dbReference type="EMBL" id="WAR03947.1"/>
    </source>
</evidence>
<evidence type="ECO:0008006" key="4">
    <source>
        <dbReference type="Google" id="ProtNLM"/>
    </source>
</evidence>
<keyword evidence="1" id="KW-1133">Transmembrane helix</keyword>
<name>A0ABY7E4P8_MYAAR</name>
<feature type="transmembrane region" description="Helical" evidence="1">
    <location>
        <begin position="43"/>
        <end position="59"/>
    </location>
</feature>
<gene>
    <name evidence="2" type="ORF">MAR_010505</name>
</gene>
<dbReference type="EMBL" id="CP111015">
    <property type="protein sequence ID" value="WAR03947.1"/>
    <property type="molecule type" value="Genomic_DNA"/>
</dbReference>
<protein>
    <recommendedName>
        <fullName evidence="4">ATP synthase F0 subunit 8</fullName>
    </recommendedName>
</protein>
<dbReference type="Proteomes" id="UP001164746">
    <property type="component" value="Chromosome 4"/>
</dbReference>
<sequence>MTVSLNYDGFVASNNDVFITSAATIYTVILFLFSFYISCKPSLPIVYLIYVIFLQNVFFN</sequence>